<dbReference type="AlphaFoldDB" id="A0A6C0DIX5"/>
<keyword evidence="1" id="KW-0812">Transmembrane</keyword>
<protein>
    <submittedName>
        <fullName evidence="2">Uncharacterized protein</fullName>
    </submittedName>
</protein>
<evidence type="ECO:0000256" key="1">
    <source>
        <dbReference type="SAM" id="Phobius"/>
    </source>
</evidence>
<evidence type="ECO:0000313" key="2">
    <source>
        <dbReference type="EMBL" id="QHT16896.1"/>
    </source>
</evidence>
<keyword evidence="1" id="KW-1133">Transmembrane helix</keyword>
<keyword evidence="1" id="KW-0472">Membrane</keyword>
<proteinExistence type="predicted"/>
<dbReference type="EMBL" id="MN739627">
    <property type="protein sequence ID" value="QHT16896.1"/>
    <property type="molecule type" value="Genomic_DNA"/>
</dbReference>
<sequence>MSILPEDCCIKNIHDSGFKLEKCPEHMAQRCARNWDDKCDIYLLQLDDKRDGNDFINLVASKKYCRSVGLNNDETCVKSYKDGFYFEENETTFTDPQKLQNISDNFGNLRDFVVEGRPEISPLKAGKCSKRCDILNLANFGNDDRVLNECLDRGSCQEIMMNLAENLTINNVDVKNERMKKFIKGYIATTPSDIQTRVLIGGKGPQITTREVTAPGPSVIINPLTQGLKPIAPSGFIKSREGFNGEGISQERTTRLRPITIIIILLFIAVIIGGGYKMYKKYKKY</sequence>
<organism evidence="2">
    <name type="scientific">viral metagenome</name>
    <dbReference type="NCBI Taxonomy" id="1070528"/>
    <lineage>
        <taxon>unclassified sequences</taxon>
        <taxon>metagenomes</taxon>
        <taxon>organismal metagenomes</taxon>
    </lineage>
</organism>
<accession>A0A6C0DIX5</accession>
<feature type="transmembrane region" description="Helical" evidence="1">
    <location>
        <begin position="259"/>
        <end position="279"/>
    </location>
</feature>
<name>A0A6C0DIX5_9ZZZZ</name>
<reference evidence="2" key="1">
    <citation type="journal article" date="2020" name="Nature">
        <title>Giant virus diversity and host interactions through global metagenomics.</title>
        <authorList>
            <person name="Schulz F."/>
            <person name="Roux S."/>
            <person name="Paez-Espino D."/>
            <person name="Jungbluth S."/>
            <person name="Walsh D.A."/>
            <person name="Denef V.J."/>
            <person name="McMahon K.D."/>
            <person name="Konstantinidis K.T."/>
            <person name="Eloe-Fadrosh E.A."/>
            <person name="Kyrpides N.C."/>
            <person name="Woyke T."/>
        </authorList>
    </citation>
    <scope>NUCLEOTIDE SEQUENCE</scope>
    <source>
        <strain evidence="2">GVMAG-M-3300023174-207</strain>
    </source>
</reference>